<reference evidence="3" key="1">
    <citation type="journal article" date="2020" name="mSystems">
        <title>Genome- and Community-Level Interaction Insights into Carbon Utilization and Element Cycling Functions of Hydrothermarchaeota in Hydrothermal Sediment.</title>
        <authorList>
            <person name="Zhou Z."/>
            <person name="Liu Y."/>
            <person name="Xu W."/>
            <person name="Pan J."/>
            <person name="Luo Z.H."/>
            <person name="Li M."/>
        </authorList>
    </citation>
    <scope>NUCLEOTIDE SEQUENCE [LARGE SCALE GENOMIC DNA]</scope>
    <source>
        <strain evidence="3">SpSt-222</strain>
    </source>
</reference>
<evidence type="ECO:0000313" key="3">
    <source>
        <dbReference type="EMBL" id="HEF64752.1"/>
    </source>
</evidence>
<proteinExistence type="predicted"/>
<dbReference type="Pfam" id="PF07364">
    <property type="entry name" value="DUF1485"/>
    <property type="match status" value="1"/>
</dbReference>
<dbReference type="Pfam" id="PF07171">
    <property type="entry name" value="MlrC_C"/>
    <property type="match status" value="1"/>
</dbReference>
<evidence type="ECO:0000259" key="2">
    <source>
        <dbReference type="Pfam" id="PF07364"/>
    </source>
</evidence>
<dbReference type="EMBL" id="DSJL01000009">
    <property type="protein sequence ID" value="HEF64752.1"/>
    <property type="molecule type" value="Genomic_DNA"/>
</dbReference>
<protein>
    <submittedName>
        <fullName evidence="3">M81 family peptidase</fullName>
    </submittedName>
</protein>
<comment type="caution">
    <text evidence="3">The sequence shown here is derived from an EMBL/GenBank/DDBJ whole genome shotgun (WGS) entry which is preliminary data.</text>
</comment>
<gene>
    <name evidence="3" type="ORF">ENP47_04005</name>
</gene>
<feature type="domain" description="Microcystin LR degradation protein MlrC C-terminal" evidence="1">
    <location>
        <begin position="288"/>
        <end position="477"/>
    </location>
</feature>
<dbReference type="AlphaFoldDB" id="A0A7C1FS76"/>
<name>A0A7C1FS76_THERO</name>
<evidence type="ECO:0000259" key="1">
    <source>
        <dbReference type="Pfam" id="PF07171"/>
    </source>
</evidence>
<feature type="domain" description="Microcystin LR degradation protein MlrC N-terminal" evidence="2">
    <location>
        <begin position="2"/>
        <end position="279"/>
    </location>
</feature>
<dbReference type="InterPro" id="IPR015995">
    <property type="entry name" value="MlrC_N"/>
</dbReference>
<sequence length="489" mass="53675">MRIGIAWLAYRSNTFAMTPGKLSARWGEDPKPAVNWLRSMLEPLAQRLGLELATLCEVQSAGGSVSTAEFLAFLQQFDETLDRTKPIDALLLHTSGTLVVDGMSGDLLLLQHLRQHNPTLPIAVLVDHVAQLPPDIANVTPLILGPHRWPPRDRSQRLERALDLLRQWASGRIQPSLAVRRLPLIFPLAVQRTDIPPFDRLFRKLATWEAHSNVLAVSVLGGFPYADVTYAGASIIVVTNGDQKLGHAIAHELGQELLELRHSIHWPTLTIEEAIHRAMTAPDHPVVILDTGDAPEAGAPGEGTAALWAALDLGARGTIVSGIVDPEAVEIAHRAGPGATIELELGGKHDHRHGYPIPVRGVVRRIGAGFYRRRSPLAPGQPVDAGPSVWLELEGRYHARVDVIVTSHPIPFDDPELLFSLGLSPHRASVLVLKSALDAFAWCHDSRLWKSNSFPREVIQALTPGISTTDLSFFTFRQLPRPIWPLDEL</sequence>
<organism evidence="3">
    <name type="scientific">Thermomicrobium roseum</name>
    <dbReference type="NCBI Taxonomy" id="500"/>
    <lineage>
        <taxon>Bacteria</taxon>
        <taxon>Pseudomonadati</taxon>
        <taxon>Thermomicrobiota</taxon>
        <taxon>Thermomicrobia</taxon>
        <taxon>Thermomicrobiales</taxon>
        <taxon>Thermomicrobiaceae</taxon>
        <taxon>Thermomicrobium</taxon>
    </lineage>
</organism>
<accession>A0A7C1FS76</accession>
<dbReference type="InterPro" id="IPR010799">
    <property type="entry name" value="MlrC_C"/>
</dbReference>